<protein>
    <recommendedName>
        <fullName evidence="1">DUF7689 domain-containing protein</fullName>
    </recommendedName>
</protein>
<organism evidence="2 3">
    <name type="scientific">Methylomonas methanica (strain DSM 25384 / MC09)</name>
    <dbReference type="NCBI Taxonomy" id="857087"/>
    <lineage>
        <taxon>Bacteria</taxon>
        <taxon>Pseudomonadati</taxon>
        <taxon>Pseudomonadota</taxon>
        <taxon>Gammaproteobacteria</taxon>
        <taxon>Methylococcales</taxon>
        <taxon>Methylococcaceae</taxon>
        <taxon>Methylomonas</taxon>
    </lineage>
</organism>
<proteinExistence type="predicted"/>
<dbReference type="AlphaFoldDB" id="G0A6K8"/>
<dbReference type="Proteomes" id="UP000008888">
    <property type="component" value="Chromosome"/>
</dbReference>
<evidence type="ECO:0000313" key="3">
    <source>
        <dbReference type="Proteomes" id="UP000008888"/>
    </source>
</evidence>
<dbReference type="Pfam" id="PF24738">
    <property type="entry name" value="DUF7689"/>
    <property type="match status" value="1"/>
</dbReference>
<dbReference type="HOGENOM" id="CLU_1756722_0_0_6"/>
<dbReference type="RefSeq" id="WP_013817577.1">
    <property type="nucleotide sequence ID" value="NC_015572.1"/>
</dbReference>
<dbReference type="InterPro" id="IPR056106">
    <property type="entry name" value="DUF7689"/>
</dbReference>
<reference key="2">
    <citation type="submission" date="2011-05" db="EMBL/GenBank/DDBJ databases">
        <title>Complete genome sequence of the aerobic marine methanotroph Methylomonas methanica MC09.</title>
        <authorList>
            <person name="Boden R."/>
            <person name="Cunliffe M."/>
            <person name="Scanlan J."/>
            <person name="Moussard H."/>
            <person name="Kits K.D."/>
            <person name="Klotz M."/>
            <person name="Jetten M."/>
            <person name="Vuilleumier S."/>
            <person name="Han J."/>
            <person name="Peters L."/>
            <person name="Mikhailova N."/>
            <person name="Teshima H."/>
            <person name="Tapia R."/>
            <person name="Kyrpides N."/>
            <person name="Ivanova N."/>
            <person name="Pagani I."/>
            <person name="Cheng J.-F."/>
            <person name="Goodwin L."/>
            <person name="Han C."/>
            <person name="Hauser L."/>
            <person name="Land M."/>
            <person name="Lapidus A."/>
            <person name="Lucas S."/>
            <person name="Pitluck S."/>
            <person name="Woyke T."/>
            <person name="Stein L.Y."/>
            <person name="Murrell C."/>
        </authorList>
    </citation>
    <scope>NUCLEOTIDE SEQUENCE</scope>
    <source>
        <strain>MC09</strain>
    </source>
</reference>
<gene>
    <name evidence="2" type="ordered locus">Metme_0871</name>
</gene>
<name>G0A6K8_METMM</name>
<sequence length="148" mass="16751">MPPRNLDQMETTELQQSFPNITVEHVRVTLEVGEDYNCVAYAVDETEHYEPGSVAEMRRFMELRGYYEVPAGSYGADIDFLGVDPSYVRHVTRRYRGPWPMDVPPVVDLWESKLGPGDMAITHCRHDLSVSGANMTQLGGVIASFKKR</sequence>
<evidence type="ECO:0000313" key="2">
    <source>
        <dbReference type="EMBL" id="AEF99309.1"/>
    </source>
</evidence>
<reference evidence="3" key="3">
    <citation type="submission" date="2011-05" db="EMBL/GenBank/DDBJ databases">
        <title>Complete sequence of Methylomonas methanica MC09.</title>
        <authorList>
            <consortium name="US DOE Joint Genome Institute"/>
            <person name="Lucas S."/>
            <person name="Han J."/>
            <person name="Lapidus A."/>
            <person name="Cheng J.-F."/>
            <person name="Goodwin L."/>
            <person name="Pitluck S."/>
            <person name="Peters L."/>
            <person name="Mikhailova N."/>
            <person name="Teshima H."/>
            <person name="Han C."/>
            <person name="Tapia R."/>
            <person name="Land M."/>
            <person name="Hauser L."/>
            <person name="Kyrpides N."/>
            <person name="Ivanova N."/>
            <person name="Pagani I."/>
            <person name="Stein L."/>
            <person name="Woyke T."/>
        </authorList>
    </citation>
    <scope>NUCLEOTIDE SEQUENCE [LARGE SCALE GENOMIC DNA]</scope>
    <source>
        <strain evidence="3">MC09</strain>
    </source>
</reference>
<dbReference type="KEGG" id="mmt:Metme_0871"/>
<reference evidence="2 3" key="1">
    <citation type="journal article" date="2011" name="J. Bacteriol.">
        <title>Complete Genome Sequence of the Aerobic Marine Methanotroph Methylomonas methanica MC09.</title>
        <authorList>
            <person name="Boden R."/>
            <person name="Cunliffe M."/>
            <person name="Scanlan J."/>
            <person name="Moussard H."/>
            <person name="Kits K.D."/>
            <person name="Klotz M.G."/>
            <person name="Jetten M.S."/>
            <person name="Vuilleumier S."/>
            <person name="Han J."/>
            <person name="Peters L."/>
            <person name="Mikhailova N."/>
            <person name="Teshima H."/>
            <person name="Tapia R."/>
            <person name="Kyrpides N."/>
            <person name="Ivanova N."/>
            <person name="Pagani I."/>
            <person name="Cheng J.F."/>
            <person name="Goodwin L."/>
            <person name="Han C."/>
            <person name="Hauser L."/>
            <person name="Land M.L."/>
            <person name="Lapidus A."/>
            <person name="Lucas S."/>
            <person name="Pitluck S."/>
            <person name="Woyke T."/>
            <person name="Stein L."/>
            <person name="Murrell J.C."/>
        </authorList>
    </citation>
    <scope>NUCLEOTIDE SEQUENCE [LARGE SCALE GENOMIC DNA]</scope>
    <source>
        <strain evidence="2 3">MC09</strain>
    </source>
</reference>
<feature type="domain" description="DUF7689" evidence="1">
    <location>
        <begin position="31"/>
        <end position="130"/>
    </location>
</feature>
<keyword evidence="3" id="KW-1185">Reference proteome</keyword>
<evidence type="ECO:0000259" key="1">
    <source>
        <dbReference type="Pfam" id="PF24738"/>
    </source>
</evidence>
<dbReference type="EMBL" id="CP002738">
    <property type="protein sequence ID" value="AEF99309.1"/>
    <property type="molecule type" value="Genomic_DNA"/>
</dbReference>
<accession>G0A6K8</accession>